<dbReference type="GO" id="GO:0005524">
    <property type="term" value="F:ATP binding"/>
    <property type="evidence" value="ECO:0007669"/>
    <property type="project" value="UniProtKB-KW"/>
</dbReference>
<keyword evidence="5" id="KW-0067">ATP-binding</keyword>
<proteinExistence type="inferred from homology"/>
<sequence>MITPPERKIAASDADTALYHLRTGEDFAVKFATDALDRNEIVANVAPKELEKGVLELYRKAKADFEEGGSNTLFLALGMLRWAVPEDPKRSYRAPLILLPVKLERRSAASKPYLTAHEDDPVFNLTLLQMLRQDFHIEIPGLEAELPADDHGVNVRQIWETVRARIREVPGFEVVEDVVLSTFSFAKYLMWKDLAERTETLKASPFVRHVIDTPRESYRGGAQFPDPRSIDWNIAPSEIMAPLNADSSQIVAIYASGKGGDFVLEGPPGTGKSETIGNIIAHNLGLGHRVLFVSEKMAALEVVYRRLDACGLGDFCLELHSAKANKHEVINKLGVAWGKRHAHPAEEWHKKAAQLSDLRDRLNRLVEALHRPGSGGVSPRDAIGRSLHYGDVHRLRLDWEHDETGGGRAASPEALASLVDLAKRLGQQFSQILPEDIRAFKGISHTEWSYGWAAEIVSEARKLKIAIENLARRRGAFAELIALEETSTNLAEIAALGEIAALVPDCASIDLRFALEPNGREVMDTLEQLQVLFEDYGSVRKELAADYADEHIAAGQPLQAWLAQRGEVEAKIWPMNILARRGLRRVIREGLGSDAARAPAPERDLEALVRLAEIRAEIDAAGRSLPPNVLWRGLDTNVELVTHAIQSGRRLRETITRFANFGRDLLETRALFARTLCDGRDRLEAGMPIAAAAADFVQACRAFDASHVSFRKVASQGAHDDGADVDLDTLLRSADAIVLRERRLNLWCAWVAISREARQAGLGTLISALEIGAVTHDQAVEVFKTAYACRLAPILIDARPELTRFSAVQHEDVIETFRSLDRELAELTGDYIRAKLSAKIPGRDGESADPGYGVLARELQKKMRHMPVRQLVSEMGSALTTLTPCLMMSPLSVAQFLPADIQAFDLVVFDEASQITVPDAIGAIARGKRCIVVGDPRQMPPTSFFERGAEDDENEEVRDLESILDEALAARVPHHRLTGHYRSRHESLICFSNHAYYDGALVTYPSADTRDTAITFRQTGGVYAKGKTRTNEIEAKAVVAEVLRRLSDPDLNHLSIGVVTLNAEQQRLVEDLLDQERRADPELERFFGSAVDDPVFIKNLETVQGDQRDVILLSIGYGPTEPGAKTMSMNFGPLNRQGGERRLNVAITRATTEVVVFASFDASMIDLTRTSADAVKDLKHYLDFAARGPVALGEAIRAVSTSDYDSDFEMAVAERLRNLGWAIRTQIGVSKFRIDLGVVHPDASGHFLAAIECDGATYHSSPSARDRDRVRHIILEQLGWRLFRIWSTDFFLDPETSIGKRCFAPTLPLAS</sequence>
<name>A0A6N6VEZ4_9HYPH</name>
<dbReference type="InterPro" id="IPR027417">
    <property type="entry name" value="P-loop_NTPase"/>
</dbReference>
<comment type="similarity">
    <text evidence="1">Belongs to the DNA2/NAM7 helicase family.</text>
</comment>
<dbReference type="Pfam" id="PF13086">
    <property type="entry name" value="AAA_11"/>
    <property type="match status" value="1"/>
</dbReference>
<dbReference type="InterPro" id="IPR050534">
    <property type="entry name" value="Coronavir_polyprotein_1ab"/>
</dbReference>
<evidence type="ECO:0000256" key="1">
    <source>
        <dbReference type="ARBA" id="ARBA00007913"/>
    </source>
</evidence>
<dbReference type="InterPro" id="IPR041677">
    <property type="entry name" value="DNA2/NAM7_AAA_11"/>
</dbReference>
<reference evidence="9 10" key="1">
    <citation type="submission" date="2019-09" db="EMBL/GenBank/DDBJ databases">
        <title>Parvibaculum sedimenti sp. nov., isolated from sediment.</title>
        <authorList>
            <person name="Wang Y."/>
        </authorList>
    </citation>
    <scope>NUCLEOTIDE SEQUENCE [LARGE SCALE GENOMIC DNA]</scope>
    <source>
        <strain evidence="9 10">HXT-9</strain>
    </source>
</reference>
<evidence type="ECO:0000256" key="5">
    <source>
        <dbReference type="ARBA" id="ARBA00022840"/>
    </source>
</evidence>
<dbReference type="SUPFAM" id="SSF52980">
    <property type="entry name" value="Restriction endonuclease-like"/>
    <property type="match status" value="1"/>
</dbReference>
<evidence type="ECO:0000313" key="9">
    <source>
        <dbReference type="EMBL" id="KAB7738424.1"/>
    </source>
</evidence>
<dbReference type="PANTHER" id="PTHR43788:SF8">
    <property type="entry name" value="DNA-BINDING PROTEIN SMUBP-2"/>
    <property type="match status" value="1"/>
</dbReference>
<comment type="caution">
    <text evidence="9">The sequence shown here is derived from an EMBL/GenBank/DDBJ whole genome shotgun (WGS) entry which is preliminary data.</text>
</comment>
<dbReference type="EMBL" id="WESC01000024">
    <property type="protein sequence ID" value="KAB7738424.1"/>
    <property type="molecule type" value="Genomic_DNA"/>
</dbReference>
<dbReference type="Pfam" id="PF13195">
    <property type="entry name" value="DUF4011"/>
    <property type="match status" value="1"/>
</dbReference>
<keyword evidence="10" id="KW-1185">Reference proteome</keyword>
<dbReference type="SUPFAM" id="SSF52540">
    <property type="entry name" value="P-loop containing nucleoside triphosphate hydrolases"/>
    <property type="match status" value="1"/>
</dbReference>
<dbReference type="Proteomes" id="UP000468901">
    <property type="component" value="Unassembled WGS sequence"/>
</dbReference>
<dbReference type="FunFam" id="3.40.960.10:FF:000002">
    <property type="entry name" value="DNA helicase related protein"/>
    <property type="match status" value="1"/>
</dbReference>
<dbReference type="Gene3D" id="3.40.50.300">
    <property type="entry name" value="P-loop containing nucleotide triphosphate hydrolases"/>
    <property type="match status" value="3"/>
</dbReference>
<evidence type="ECO:0000259" key="8">
    <source>
        <dbReference type="Pfam" id="PF18741"/>
    </source>
</evidence>
<gene>
    <name evidence="9" type="ORF">F2P47_17220</name>
</gene>
<dbReference type="InterPro" id="IPR049468">
    <property type="entry name" value="Restrct_endonuc-II-like_dom"/>
</dbReference>
<dbReference type="FunFam" id="3.40.50.300:FF:002063">
    <property type="entry name" value="DNA helicase related protein"/>
    <property type="match status" value="1"/>
</dbReference>
<dbReference type="InterPro" id="IPR047187">
    <property type="entry name" value="SF1_C_Upf1"/>
</dbReference>
<accession>A0A6N6VEZ4</accession>
<dbReference type="Pfam" id="PF18741">
    <property type="entry name" value="MTES_1575"/>
    <property type="match status" value="1"/>
</dbReference>
<dbReference type="GO" id="GO:0016787">
    <property type="term" value="F:hydrolase activity"/>
    <property type="evidence" value="ECO:0007669"/>
    <property type="project" value="UniProtKB-KW"/>
</dbReference>
<keyword evidence="3" id="KW-0378">Hydrolase</keyword>
<keyword evidence="2" id="KW-0547">Nucleotide-binding</keyword>
<dbReference type="InterPro" id="IPR011335">
    <property type="entry name" value="Restrct_endonuc-II-like"/>
</dbReference>
<keyword evidence="4" id="KW-0347">Helicase</keyword>
<feature type="domain" description="DNA2/NAM7 helicase helicase" evidence="6">
    <location>
        <begin position="900"/>
        <end position="943"/>
    </location>
</feature>
<dbReference type="GO" id="GO:0043139">
    <property type="term" value="F:5'-3' DNA helicase activity"/>
    <property type="evidence" value="ECO:0007669"/>
    <property type="project" value="TreeGrafter"/>
</dbReference>
<dbReference type="InterPro" id="IPR041679">
    <property type="entry name" value="DNA2/NAM7-like_C"/>
</dbReference>
<dbReference type="Gene3D" id="3.40.960.10">
    <property type="entry name" value="VSR Endonuclease"/>
    <property type="match status" value="1"/>
</dbReference>
<dbReference type="PANTHER" id="PTHR43788">
    <property type="entry name" value="DNA2/NAM7 HELICASE FAMILY MEMBER"/>
    <property type="match status" value="1"/>
</dbReference>
<evidence type="ECO:0000259" key="6">
    <source>
        <dbReference type="Pfam" id="PF13086"/>
    </source>
</evidence>
<protein>
    <submittedName>
        <fullName evidence="9">DUF4011 domain-containing protein</fullName>
    </submittedName>
</protein>
<evidence type="ECO:0000256" key="4">
    <source>
        <dbReference type="ARBA" id="ARBA00022806"/>
    </source>
</evidence>
<dbReference type="CDD" id="cd18808">
    <property type="entry name" value="SF1_C_Upf1"/>
    <property type="match status" value="1"/>
</dbReference>
<dbReference type="Pfam" id="PF13087">
    <property type="entry name" value="AAA_12"/>
    <property type="match status" value="1"/>
</dbReference>
<feature type="domain" description="Restriction endonuclease type II-like" evidence="8">
    <location>
        <begin position="1208"/>
        <end position="1298"/>
    </location>
</feature>
<evidence type="ECO:0000259" key="7">
    <source>
        <dbReference type="Pfam" id="PF13087"/>
    </source>
</evidence>
<dbReference type="InterPro" id="IPR025103">
    <property type="entry name" value="DUF4011"/>
</dbReference>
<evidence type="ECO:0000256" key="3">
    <source>
        <dbReference type="ARBA" id="ARBA00022801"/>
    </source>
</evidence>
<feature type="domain" description="DNA2/NAM7 helicase-like C-terminal" evidence="7">
    <location>
        <begin position="963"/>
        <end position="1158"/>
    </location>
</feature>
<evidence type="ECO:0000313" key="10">
    <source>
        <dbReference type="Proteomes" id="UP000468901"/>
    </source>
</evidence>
<organism evidence="9 10">
    <name type="scientific">Parvibaculum sedimenti</name>
    <dbReference type="NCBI Taxonomy" id="2608632"/>
    <lineage>
        <taxon>Bacteria</taxon>
        <taxon>Pseudomonadati</taxon>
        <taxon>Pseudomonadota</taxon>
        <taxon>Alphaproteobacteria</taxon>
        <taxon>Hyphomicrobiales</taxon>
        <taxon>Parvibaculaceae</taxon>
        <taxon>Parvibaculum</taxon>
    </lineage>
</organism>
<evidence type="ECO:0000256" key="2">
    <source>
        <dbReference type="ARBA" id="ARBA00022741"/>
    </source>
</evidence>